<reference evidence="3 4" key="1">
    <citation type="submission" date="2018-09" db="EMBL/GenBank/DDBJ databases">
        <authorList>
            <person name="Wang F."/>
        </authorList>
    </citation>
    <scope>NUCLEOTIDE SEQUENCE [LARGE SCALE GENOMIC DNA]</scope>
    <source>
        <strain evidence="3 4">PLHSC7-2</strain>
    </source>
</reference>
<feature type="chain" id="PRO_5019333011" evidence="2">
    <location>
        <begin position="24"/>
        <end position="233"/>
    </location>
</feature>
<accession>A0A418YEA7</accession>
<feature type="coiled-coil region" evidence="1">
    <location>
        <begin position="154"/>
        <end position="181"/>
    </location>
</feature>
<comment type="caution">
    <text evidence="3">The sequence shown here is derived from an EMBL/GenBank/DDBJ whole genome shotgun (WGS) entry which is preliminary data.</text>
</comment>
<dbReference type="Proteomes" id="UP000283255">
    <property type="component" value="Unassembled WGS sequence"/>
</dbReference>
<evidence type="ECO:0000256" key="2">
    <source>
        <dbReference type="SAM" id="SignalP"/>
    </source>
</evidence>
<name>A0A418YEA7_9GAMM</name>
<feature type="signal peptide" evidence="2">
    <location>
        <begin position="1"/>
        <end position="23"/>
    </location>
</feature>
<dbReference type="AlphaFoldDB" id="A0A418YEA7"/>
<sequence length="233" mass="26610">MLNKNLKNLLFFVFILFSGHLKAAVYSCDVDGKKVYQDIPCTDGKYLGAVKGPKQIVGGFHKTWFLRPAMLPSRPTCNQTACLCDGKKYPYKTDEWLLVMNAMAGLPSSWNMHQSYAERQKKHDSDALREGTIKYACDVAMKQEIVRKFYDQVANKITADSQSAEEAFEKLDKKCDKLSKTSSDDAEAIINCYNGTRVSRNKALRSKKRKSSDYKYLMSQAEILKKAREIEQW</sequence>
<dbReference type="EMBL" id="QZCH01000013">
    <property type="protein sequence ID" value="RJG47436.1"/>
    <property type="molecule type" value="Genomic_DNA"/>
</dbReference>
<dbReference type="OrthoDB" id="5771047at2"/>
<proteinExistence type="predicted"/>
<reference evidence="3 4" key="2">
    <citation type="submission" date="2019-01" db="EMBL/GenBank/DDBJ databases">
        <title>Motilimonas pumilus sp. nov., isolated from the gut of sea cucumber (Apostichopus japonicus).</title>
        <authorList>
            <person name="Wang F.-Q."/>
            <person name="Ren L.-H."/>
            <person name="Lin Y.-W."/>
            <person name="Sun G.-H."/>
            <person name="Du Z.-J."/>
            <person name="Zhao J.-X."/>
            <person name="Liu X.-J."/>
            <person name="Liu L.-J."/>
        </authorList>
    </citation>
    <scope>NUCLEOTIDE SEQUENCE [LARGE SCALE GENOMIC DNA]</scope>
    <source>
        <strain evidence="3 4">PLHSC7-2</strain>
    </source>
</reference>
<dbReference type="RefSeq" id="WP_119910816.1">
    <property type="nucleotide sequence ID" value="NZ_QZCH01000013.1"/>
</dbReference>
<organism evidence="3 4">
    <name type="scientific">Motilimonas pumila</name>
    <dbReference type="NCBI Taxonomy" id="2303987"/>
    <lineage>
        <taxon>Bacteria</taxon>
        <taxon>Pseudomonadati</taxon>
        <taxon>Pseudomonadota</taxon>
        <taxon>Gammaproteobacteria</taxon>
        <taxon>Alteromonadales</taxon>
        <taxon>Alteromonadales genera incertae sedis</taxon>
        <taxon>Motilimonas</taxon>
    </lineage>
</organism>
<keyword evidence="1" id="KW-0175">Coiled coil</keyword>
<evidence type="ECO:0000313" key="4">
    <source>
        <dbReference type="Proteomes" id="UP000283255"/>
    </source>
</evidence>
<keyword evidence="2" id="KW-0732">Signal</keyword>
<evidence type="ECO:0000256" key="1">
    <source>
        <dbReference type="SAM" id="Coils"/>
    </source>
</evidence>
<evidence type="ECO:0000313" key="3">
    <source>
        <dbReference type="EMBL" id="RJG47436.1"/>
    </source>
</evidence>
<protein>
    <submittedName>
        <fullName evidence="3">DUF4124 domain-containing protein</fullName>
    </submittedName>
</protein>
<keyword evidence="4" id="KW-1185">Reference proteome</keyword>
<gene>
    <name evidence="3" type="ORF">D1Z90_11020</name>
</gene>